<organism evidence="1 2">
    <name type="scientific">Amphritea atlantica</name>
    <dbReference type="NCBI Taxonomy" id="355243"/>
    <lineage>
        <taxon>Bacteria</taxon>
        <taxon>Pseudomonadati</taxon>
        <taxon>Pseudomonadota</taxon>
        <taxon>Gammaproteobacteria</taxon>
        <taxon>Oceanospirillales</taxon>
        <taxon>Oceanospirillaceae</taxon>
        <taxon>Amphritea</taxon>
    </lineage>
</organism>
<evidence type="ECO:0000313" key="1">
    <source>
        <dbReference type="EMBL" id="UTW03345.1"/>
    </source>
</evidence>
<evidence type="ECO:0000313" key="2">
    <source>
        <dbReference type="Proteomes" id="UP001059950"/>
    </source>
</evidence>
<name>A0ABY5GTM3_9GAMM</name>
<dbReference type="EMBL" id="CP073344">
    <property type="protein sequence ID" value="UTW03345.1"/>
    <property type="molecule type" value="Genomic_DNA"/>
</dbReference>
<protein>
    <submittedName>
        <fullName evidence="1">Ribonucleotide reductase subunit alpha</fullName>
    </submittedName>
</protein>
<proteinExistence type="predicted"/>
<sequence length="130" mass="14357">MIANFSDLLEISVSQDQPQRLLMLFANADGGSSNPKKQRKQQHGAISPVMCVDKLPEEIESFKALVAEADNISKEWNFIIIAGLSGENGAAPTTEDADPYLNQMANGLKMGEDLSRYLIFDRDENPIVMQ</sequence>
<dbReference type="Proteomes" id="UP001059950">
    <property type="component" value="Chromosome"/>
</dbReference>
<reference evidence="1" key="1">
    <citation type="submission" date="2021-04" db="EMBL/GenBank/DDBJ databases">
        <title>Oceanospirillales bacteria with DddD are important DMSP degraders in coastal seawater.</title>
        <authorList>
            <person name="Liu J."/>
        </authorList>
    </citation>
    <scope>NUCLEOTIDE SEQUENCE</scope>
    <source>
        <strain evidence="1">GY6</strain>
    </source>
</reference>
<keyword evidence="2" id="KW-1185">Reference proteome</keyword>
<accession>A0ABY5GTM3</accession>
<gene>
    <name evidence="1" type="ORF">KDX31_18855</name>
</gene>